<dbReference type="GeneID" id="81124350"/>
<evidence type="ECO:0000313" key="2">
    <source>
        <dbReference type="EMBL" id="MFC7070518.1"/>
    </source>
</evidence>
<dbReference type="Proteomes" id="UP001596461">
    <property type="component" value="Unassembled WGS sequence"/>
</dbReference>
<sequence>MVRVVVYTILLIGLLSTPAVAQDATSNPVCTDDSGTLGNMIEGFVQITTGLGIMGLLVVWQADALMEMFTLGREQKARIKEHKRGAVRSAVTLVVLGPLFTVGGAAMGLPIAECVDLIPF</sequence>
<feature type="transmembrane region" description="Helical" evidence="1">
    <location>
        <begin position="45"/>
        <end position="65"/>
    </location>
</feature>
<keyword evidence="1" id="KW-0812">Transmembrane</keyword>
<evidence type="ECO:0000313" key="3">
    <source>
        <dbReference type="Proteomes" id="UP001596461"/>
    </source>
</evidence>
<organism evidence="2 3">
    <name type="scientific">Halobaculum lipolyticum</name>
    <dbReference type="NCBI Taxonomy" id="3032001"/>
    <lineage>
        <taxon>Archaea</taxon>
        <taxon>Methanobacteriati</taxon>
        <taxon>Methanobacteriota</taxon>
        <taxon>Stenosarchaea group</taxon>
        <taxon>Halobacteria</taxon>
        <taxon>Halobacteriales</taxon>
        <taxon>Haloferacaceae</taxon>
        <taxon>Halobaculum</taxon>
    </lineage>
</organism>
<comment type="caution">
    <text evidence="2">The sequence shown here is derived from an EMBL/GenBank/DDBJ whole genome shotgun (WGS) entry which is preliminary data.</text>
</comment>
<accession>A0ABD5WFK2</accession>
<keyword evidence="3" id="KW-1185">Reference proteome</keyword>
<dbReference type="InterPro" id="IPR058291">
    <property type="entry name" value="DUF7985"/>
</dbReference>
<dbReference type="RefSeq" id="WP_343213808.1">
    <property type="nucleotide sequence ID" value="NZ_CP126154.1"/>
</dbReference>
<keyword evidence="1" id="KW-0472">Membrane</keyword>
<protein>
    <submittedName>
        <fullName evidence="2">Uncharacterized protein</fullName>
    </submittedName>
</protein>
<dbReference type="EMBL" id="JBHTAH010000011">
    <property type="protein sequence ID" value="MFC7070518.1"/>
    <property type="molecule type" value="Genomic_DNA"/>
</dbReference>
<feature type="transmembrane region" description="Helical" evidence="1">
    <location>
        <begin position="86"/>
        <end position="112"/>
    </location>
</feature>
<proteinExistence type="predicted"/>
<reference evidence="2 3" key="1">
    <citation type="journal article" date="2019" name="Int. J. Syst. Evol. Microbiol.">
        <title>The Global Catalogue of Microorganisms (GCM) 10K type strain sequencing project: providing services to taxonomists for standard genome sequencing and annotation.</title>
        <authorList>
            <consortium name="The Broad Institute Genomics Platform"/>
            <consortium name="The Broad Institute Genome Sequencing Center for Infectious Disease"/>
            <person name="Wu L."/>
            <person name="Ma J."/>
        </authorList>
    </citation>
    <scope>NUCLEOTIDE SEQUENCE [LARGE SCALE GENOMIC DNA]</scope>
    <source>
        <strain evidence="2 3">DT31</strain>
    </source>
</reference>
<gene>
    <name evidence="2" type="ORF">ACFQL9_12770</name>
</gene>
<name>A0ABD5WFK2_9EURY</name>
<keyword evidence="1" id="KW-1133">Transmembrane helix</keyword>
<evidence type="ECO:0000256" key="1">
    <source>
        <dbReference type="SAM" id="Phobius"/>
    </source>
</evidence>
<dbReference type="Pfam" id="PF25946">
    <property type="entry name" value="DUF7985"/>
    <property type="match status" value="1"/>
</dbReference>
<dbReference type="AlphaFoldDB" id="A0ABD5WFK2"/>